<proteinExistence type="predicted"/>
<gene>
    <name evidence="1" type="ORF">NYM_LOCUS17154</name>
</gene>
<accession>A0A5K1CUC3</accession>
<reference evidence="1" key="1">
    <citation type="submission" date="2019-09" db="EMBL/GenBank/DDBJ databases">
        <authorList>
            <person name="Zhang L."/>
        </authorList>
    </citation>
    <scope>NUCLEOTIDE SEQUENCE</scope>
</reference>
<dbReference type="AlphaFoldDB" id="A0A5K1CUC3"/>
<name>A0A5K1CUC3_9MAGN</name>
<sequence length="21" mass="2250">MLIELDGADQKGVYVVGATNR</sequence>
<dbReference type="EMBL" id="LR721782">
    <property type="protein sequence ID" value="VVW29836.1"/>
    <property type="molecule type" value="Genomic_DNA"/>
</dbReference>
<evidence type="ECO:0000313" key="1">
    <source>
        <dbReference type="EMBL" id="VVW29836.1"/>
    </source>
</evidence>
<organism evidence="1">
    <name type="scientific">Nymphaea colorata</name>
    <name type="common">pocket water lily</name>
    <dbReference type="NCBI Taxonomy" id="210225"/>
    <lineage>
        <taxon>Eukaryota</taxon>
        <taxon>Viridiplantae</taxon>
        <taxon>Streptophyta</taxon>
        <taxon>Embryophyta</taxon>
        <taxon>Tracheophyta</taxon>
        <taxon>Spermatophyta</taxon>
        <taxon>Magnoliopsida</taxon>
        <taxon>Nymphaeales</taxon>
        <taxon>Nymphaeaceae</taxon>
        <taxon>Nymphaea</taxon>
    </lineage>
</organism>
<protein>
    <submittedName>
        <fullName evidence="1">Uncharacterized protein</fullName>
    </submittedName>
</protein>